<dbReference type="EMBL" id="MG775259">
    <property type="protein sequence ID" value="AUV61799.1"/>
    <property type="molecule type" value="Genomic_DNA"/>
</dbReference>
<organism evidence="2 3">
    <name type="scientific">Pseudomonas phage Bjorn</name>
    <dbReference type="NCBI Taxonomy" id="2079288"/>
    <lineage>
        <taxon>Viruses</taxon>
        <taxon>Duplodnaviria</taxon>
        <taxon>Heunggongvirae</taxon>
        <taxon>Uroviricota</taxon>
        <taxon>Caudoviricetes</taxon>
        <taxon>Bjornvirus</taxon>
        <taxon>Bjornvirus bjorn</taxon>
    </lineage>
</organism>
<reference evidence="2 3" key="1">
    <citation type="submission" date="2018-01" db="EMBL/GenBank/DDBJ databases">
        <title>Pseudomonas phages infecting Pseudomonas sp. isolated from Prunus avium.</title>
        <authorList>
            <person name="Colberg O."/>
            <person name="Byth Carstens A."/>
        </authorList>
    </citation>
    <scope>NUCLEOTIDE SEQUENCE [LARGE SCALE GENOMIC DNA]</scope>
</reference>
<sequence length="76" mass="8836">MPCYDPRDTDPELARRDGYESAKREFTHNSPVAELLCYLLTNSPAARTHAATNPALGRWWRDHQARDAKRKQKRKV</sequence>
<feature type="region of interest" description="Disordered" evidence="1">
    <location>
        <begin position="1"/>
        <end position="25"/>
    </location>
</feature>
<accession>A0A2K9VHL5</accession>
<evidence type="ECO:0000256" key="1">
    <source>
        <dbReference type="SAM" id="MobiDB-lite"/>
    </source>
</evidence>
<protein>
    <submittedName>
        <fullName evidence="2">Uncharacterized protein</fullName>
    </submittedName>
</protein>
<proteinExistence type="predicted"/>
<name>A0A2K9VHL5_9CAUD</name>
<keyword evidence="3" id="KW-1185">Reference proteome</keyword>
<dbReference type="Proteomes" id="UP000240564">
    <property type="component" value="Segment"/>
</dbReference>
<evidence type="ECO:0000313" key="3">
    <source>
        <dbReference type="Proteomes" id="UP000240564"/>
    </source>
</evidence>
<gene>
    <name evidence="2" type="ORF">PsPhBjorn_gp17</name>
</gene>
<evidence type="ECO:0000313" key="2">
    <source>
        <dbReference type="EMBL" id="AUV61799.1"/>
    </source>
</evidence>